<feature type="domain" description="SseB protein N-terminal" evidence="1">
    <location>
        <begin position="4"/>
        <end position="98"/>
    </location>
</feature>
<keyword evidence="3" id="KW-1185">Reference proteome</keyword>
<evidence type="ECO:0000313" key="3">
    <source>
        <dbReference type="Proteomes" id="UP000317982"/>
    </source>
</evidence>
<dbReference type="Proteomes" id="UP000317982">
    <property type="component" value="Unassembled WGS sequence"/>
</dbReference>
<protein>
    <submittedName>
        <fullName evidence="2">SseB family protein</fullName>
    </submittedName>
</protein>
<dbReference type="AlphaFoldDB" id="A0A545AR44"/>
<reference evidence="2 3" key="1">
    <citation type="submission" date="2019-07" db="EMBL/GenBank/DDBJ databases">
        <title>Cryptosporangium phraense sp. nov., isolated from plant litter.</title>
        <authorList>
            <person name="Suriyachadkun C."/>
        </authorList>
    </citation>
    <scope>NUCLEOTIDE SEQUENCE [LARGE SCALE GENOMIC DNA]</scope>
    <source>
        <strain evidence="2 3">A-T 5661</strain>
    </source>
</reference>
<evidence type="ECO:0000259" key="1">
    <source>
        <dbReference type="Pfam" id="PF07179"/>
    </source>
</evidence>
<comment type="caution">
    <text evidence="2">The sequence shown here is derived from an EMBL/GenBank/DDBJ whole genome shotgun (WGS) entry which is preliminary data.</text>
</comment>
<organism evidence="2 3">
    <name type="scientific">Cryptosporangium phraense</name>
    <dbReference type="NCBI Taxonomy" id="2593070"/>
    <lineage>
        <taxon>Bacteria</taxon>
        <taxon>Bacillati</taxon>
        <taxon>Actinomycetota</taxon>
        <taxon>Actinomycetes</taxon>
        <taxon>Cryptosporangiales</taxon>
        <taxon>Cryptosporangiaceae</taxon>
        <taxon>Cryptosporangium</taxon>
    </lineage>
</organism>
<dbReference type="Pfam" id="PF07179">
    <property type="entry name" value="SseB"/>
    <property type="match status" value="1"/>
</dbReference>
<dbReference type="InParanoid" id="A0A545AR44"/>
<accession>A0A545AR44</accession>
<dbReference type="OrthoDB" id="3295680at2"/>
<evidence type="ECO:0000313" key="2">
    <source>
        <dbReference type="EMBL" id="TQS43806.1"/>
    </source>
</evidence>
<proteinExistence type="predicted"/>
<dbReference type="RefSeq" id="WP_142705717.1">
    <property type="nucleotide sequence ID" value="NZ_VIRS01000011.1"/>
</dbReference>
<sequence>MELRAALEALRDSDLVVPVSAAAVEGREPLSWATTTVDGRTWLLAFTSEETFAQVGSAPGAVPRPVAFLQLGAFWPDPEWYLAVDPGLSTQLLLEAATVVRLARDEPADAGEMPVLQQVISLDLVTRYLGGEHFAISGYAHRLDDAPLPDDSASLLRALGLPVDVDEVYLLRWAMVGPELYRVPYGTAFGGWAREAPPFRGTGFVAGPEFVIREYKVDGVAPPHGSEIFHLPAGGPERRIALFDADQRRWLMVRRPS</sequence>
<dbReference type="EMBL" id="VIRS01000011">
    <property type="protein sequence ID" value="TQS43806.1"/>
    <property type="molecule type" value="Genomic_DNA"/>
</dbReference>
<dbReference type="InterPro" id="IPR009839">
    <property type="entry name" value="SseB_N"/>
</dbReference>
<gene>
    <name evidence="2" type="ORF">FL583_17425</name>
</gene>
<name>A0A545AR44_9ACTN</name>